<dbReference type="InterPro" id="IPR009061">
    <property type="entry name" value="DNA-bd_dom_put_sf"/>
</dbReference>
<feature type="domain" description="HTH merR-type" evidence="3">
    <location>
        <begin position="38"/>
        <end position="99"/>
    </location>
</feature>
<sequence length="247" mass="26752">MSPAEGNSARASGPARRDAAPAGQTMSIGEVLAQLRPDFADVSISKIRFLETEGLVEPQRSPSGYRRFTHDDVARLRYVLTVQRDHYLPLRVIKEQLAQLDRGMELVTEGGSSVTPYTAAAAANDEVLLPRASLLEAAAISDELLTELESYGLVTARRGGAYDADALLVARTAGELAQYGLQPRHLRSVRTAAERQVGLVEQVVAPIFRQRSADSRGRAEEAAVDVARLTVRLHAALVDAGARRLSR</sequence>
<evidence type="ECO:0000313" key="5">
    <source>
        <dbReference type="Proteomes" id="UP000182977"/>
    </source>
</evidence>
<dbReference type="InterPro" id="IPR047057">
    <property type="entry name" value="MerR_fam"/>
</dbReference>
<evidence type="ECO:0000313" key="4">
    <source>
        <dbReference type="EMBL" id="SDU74608.1"/>
    </source>
</evidence>
<dbReference type="Pfam" id="PF13411">
    <property type="entry name" value="MerR_1"/>
    <property type="match status" value="1"/>
</dbReference>
<reference evidence="5" key="1">
    <citation type="submission" date="2016-10" db="EMBL/GenBank/DDBJ databases">
        <authorList>
            <person name="Varghese N."/>
            <person name="Submissions S."/>
        </authorList>
    </citation>
    <scope>NUCLEOTIDE SEQUENCE [LARGE SCALE GENOMIC DNA]</scope>
    <source>
        <strain evidence="5">DSM 45079</strain>
    </source>
</reference>
<dbReference type="PANTHER" id="PTHR30204">
    <property type="entry name" value="REDOX-CYCLING DRUG-SENSING TRANSCRIPTIONAL ACTIVATOR SOXR"/>
    <property type="match status" value="1"/>
</dbReference>
<evidence type="ECO:0000256" key="1">
    <source>
        <dbReference type="ARBA" id="ARBA00023125"/>
    </source>
</evidence>
<keyword evidence="1" id="KW-0238">DNA-binding</keyword>
<accession>A0A1H2L1W2</accession>
<dbReference type="Gene3D" id="1.10.1660.10">
    <property type="match status" value="1"/>
</dbReference>
<dbReference type="InterPro" id="IPR000551">
    <property type="entry name" value="MerR-type_HTH_dom"/>
</dbReference>
<evidence type="ECO:0000256" key="2">
    <source>
        <dbReference type="SAM" id="MobiDB-lite"/>
    </source>
</evidence>
<keyword evidence="5" id="KW-1185">Reference proteome</keyword>
<dbReference type="Proteomes" id="UP000182977">
    <property type="component" value="Chromosome I"/>
</dbReference>
<dbReference type="GO" id="GO:0003677">
    <property type="term" value="F:DNA binding"/>
    <property type="evidence" value="ECO:0007669"/>
    <property type="project" value="UniProtKB-KW"/>
</dbReference>
<dbReference type="PANTHER" id="PTHR30204:SF89">
    <property type="entry name" value="HTH MERR-TYPE DOMAIN-CONTAINING PROTEIN"/>
    <property type="match status" value="1"/>
</dbReference>
<evidence type="ECO:0000259" key="3">
    <source>
        <dbReference type="PROSITE" id="PS50937"/>
    </source>
</evidence>
<dbReference type="GO" id="GO:0003700">
    <property type="term" value="F:DNA-binding transcription factor activity"/>
    <property type="evidence" value="ECO:0007669"/>
    <property type="project" value="InterPro"/>
</dbReference>
<protein>
    <submittedName>
        <fullName evidence="4">MerR family regulatory protein</fullName>
    </submittedName>
</protein>
<dbReference type="PROSITE" id="PS50937">
    <property type="entry name" value="HTH_MERR_2"/>
    <property type="match status" value="1"/>
</dbReference>
<dbReference type="EMBL" id="LT629791">
    <property type="protein sequence ID" value="SDU74608.1"/>
    <property type="molecule type" value="Genomic_DNA"/>
</dbReference>
<dbReference type="SMART" id="SM00422">
    <property type="entry name" value="HTH_MERR"/>
    <property type="match status" value="1"/>
</dbReference>
<dbReference type="CDD" id="cd00592">
    <property type="entry name" value="HTH_MerR-like"/>
    <property type="match status" value="1"/>
</dbReference>
<dbReference type="SUPFAM" id="SSF46955">
    <property type="entry name" value="Putative DNA-binding domain"/>
    <property type="match status" value="1"/>
</dbReference>
<organism evidence="4 5">
    <name type="scientific">Jiangella alkaliphila</name>
    <dbReference type="NCBI Taxonomy" id="419479"/>
    <lineage>
        <taxon>Bacteria</taxon>
        <taxon>Bacillati</taxon>
        <taxon>Actinomycetota</taxon>
        <taxon>Actinomycetes</taxon>
        <taxon>Jiangellales</taxon>
        <taxon>Jiangellaceae</taxon>
        <taxon>Jiangella</taxon>
    </lineage>
</organism>
<name>A0A1H2L1W2_9ACTN</name>
<dbReference type="STRING" id="419479.SAMN04488563_4778"/>
<feature type="region of interest" description="Disordered" evidence="2">
    <location>
        <begin position="1"/>
        <end position="23"/>
    </location>
</feature>
<gene>
    <name evidence="4" type="ORF">SAMN04488563_4778</name>
</gene>
<dbReference type="AlphaFoldDB" id="A0A1H2L1W2"/>
<proteinExistence type="predicted"/>